<reference evidence="3 4" key="1">
    <citation type="submission" date="2018-11" db="EMBL/GenBank/DDBJ databases">
        <title>Flavobacterium sp. nov., YIM 102600 draft genome.</title>
        <authorList>
            <person name="Li G."/>
            <person name="Jiang Y."/>
        </authorList>
    </citation>
    <scope>NUCLEOTIDE SEQUENCE [LARGE SCALE GENOMIC DNA]</scope>
    <source>
        <strain evidence="3 4">YIM 102600</strain>
    </source>
</reference>
<proteinExistence type="predicted"/>
<evidence type="ECO:0000256" key="2">
    <source>
        <dbReference type="SAM" id="SignalP"/>
    </source>
</evidence>
<feature type="signal peptide" evidence="2">
    <location>
        <begin position="1"/>
        <end position="18"/>
    </location>
</feature>
<dbReference type="EMBL" id="RQVR01000007">
    <property type="protein sequence ID" value="RRJ91818.1"/>
    <property type="molecule type" value="Genomic_DNA"/>
</dbReference>
<evidence type="ECO:0000313" key="3">
    <source>
        <dbReference type="EMBL" id="RRJ91818.1"/>
    </source>
</evidence>
<comment type="caution">
    <text evidence="3">The sequence shown here is derived from an EMBL/GenBank/DDBJ whole genome shotgun (WGS) entry which is preliminary data.</text>
</comment>
<feature type="chain" id="PRO_5017989172" evidence="2">
    <location>
        <begin position="19"/>
        <end position="74"/>
    </location>
</feature>
<protein>
    <submittedName>
        <fullName evidence="3">Uncharacterized protein</fullName>
    </submittedName>
</protein>
<keyword evidence="4" id="KW-1185">Reference proteome</keyword>
<organism evidence="3 4">
    <name type="scientific">Flavobacterium macacae</name>
    <dbReference type="NCBI Taxonomy" id="2488993"/>
    <lineage>
        <taxon>Bacteria</taxon>
        <taxon>Pseudomonadati</taxon>
        <taxon>Bacteroidota</taxon>
        <taxon>Flavobacteriia</taxon>
        <taxon>Flavobacteriales</taxon>
        <taxon>Flavobacteriaceae</taxon>
        <taxon>Flavobacterium</taxon>
    </lineage>
</organism>
<keyword evidence="1" id="KW-0472">Membrane</keyword>
<keyword evidence="1" id="KW-0812">Transmembrane</keyword>
<name>A0A3P3WBR0_9FLAO</name>
<evidence type="ECO:0000256" key="1">
    <source>
        <dbReference type="SAM" id="Phobius"/>
    </source>
</evidence>
<keyword evidence="2" id="KW-0732">Signal</keyword>
<sequence length="74" mass="8337">MSFFFLLLSLFYSVNTKAQCAMCRAALETQEGGVSGEAVNDGIIYLMVFPYILVGVLCFAIYRMRSKIKKKPEN</sequence>
<gene>
    <name evidence="3" type="ORF">EG849_07980</name>
</gene>
<evidence type="ECO:0000313" key="4">
    <source>
        <dbReference type="Proteomes" id="UP000271937"/>
    </source>
</evidence>
<feature type="transmembrane region" description="Helical" evidence="1">
    <location>
        <begin position="42"/>
        <end position="62"/>
    </location>
</feature>
<dbReference type="Proteomes" id="UP000271937">
    <property type="component" value="Unassembled WGS sequence"/>
</dbReference>
<keyword evidence="1" id="KW-1133">Transmembrane helix</keyword>
<accession>A0A3P3WBR0</accession>
<dbReference type="OrthoDB" id="678747at2"/>
<dbReference type="AlphaFoldDB" id="A0A3P3WBR0"/>